<proteinExistence type="predicted"/>
<sequence>MKGEGANMMRERTGGFEKAPQNPLSQGGCTFSMSKTLLAVLRALLGDKSDPNSTSNISPELFLLSHSFISYDVKSFSNLKSPRELVPRFCQHPS</sequence>
<name>A0A9Q0V329_SALPP</name>
<organism evidence="2 3">
    <name type="scientific">Salix purpurea</name>
    <name type="common">Purple osier willow</name>
    <dbReference type="NCBI Taxonomy" id="77065"/>
    <lineage>
        <taxon>Eukaryota</taxon>
        <taxon>Viridiplantae</taxon>
        <taxon>Streptophyta</taxon>
        <taxon>Embryophyta</taxon>
        <taxon>Tracheophyta</taxon>
        <taxon>Spermatophyta</taxon>
        <taxon>Magnoliopsida</taxon>
        <taxon>eudicotyledons</taxon>
        <taxon>Gunneridae</taxon>
        <taxon>Pentapetalae</taxon>
        <taxon>rosids</taxon>
        <taxon>fabids</taxon>
        <taxon>Malpighiales</taxon>
        <taxon>Salicaceae</taxon>
        <taxon>Saliceae</taxon>
        <taxon>Salix</taxon>
    </lineage>
</organism>
<dbReference type="EMBL" id="JAPFFK010000010">
    <property type="protein sequence ID" value="KAJ6740827.1"/>
    <property type="molecule type" value="Genomic_DNA"/>
</dbReference>
<accession>A0A9Q0V329</accession>
<gene>
    <name evidence="2" type="ORF">OIU79_000861</name>
</gene>
<evidence type="ECO:0000256" key="1">
    <source>
        <dbReference type="SAM" id="MobiDB-lite"/>
    </source>
</evidence>
<dbReference type="AlphaFoldDB" id="A0A9Q0V329"/>
<reference evidence="2" key="2">
    <citation type="journal article" date="2023" name="Int. J. Mol. Sci.">
        <title>De Novo Assembly and Annotation of 11 Diverse Shrub Willow (Salix) Genomes Reveals Novel Gene Organization in Sex-Linked Regions.</title>
        <authorList>
            <person name="Hyden B."/>
            <person name="Feng K."/>
            <person name="Yates T.B."/>
            <person name="Jawdy S."/>
            <person name="Cereghino C."/>
            <person name="Smart L.B."/>
            <person name="Muchero W."/>
        </authorList>
    </citation>
    <scope>NUCLEOTIDE SEQUENCE</scope>
    <source>
        <tissue evidence="2">Shoot tip</tissue>
    </source>
</reference>
<feature type="compositionally biased region" description="Basic and acidic residues" evidence="1">
    <location>
        <begin position="1"/>
        <end position="15"/>
    </location>
</feature>
<feature type="region of interest" description="Disordered" evidence="1">
    <location>
        <begin position="1"/>
        <end position="25"/>
    </location>
</feature>
<keyword evidence="3" id="KW-1185">Reference proteome</keyword>
<dbReference type="Proteomes" id="UP001151532">
    <property type="component" value="Chromosome 7"/>
</dbReference>
<evidence type="ECO:0000313" key="3">
    <source>
        <dbReference type="Proteomes" id="UP001151532"/>
    </source>
</evidence>
<reference evidence="2" key="1">
    <citation type="submission" date="2022-11" db="EMBL/GenBank/DDBJ databases">
        <authorList>
            <person name="Hyden B.L."/>
            <person name="Feng K."/>
            <person name="Yates T."/>
            <person name="Jawdy S."/>
            <person name="Smart L.B."/>
            <person name="Muchero W."/>
        </authorList>
    </citation>
    <scope>NUCLEOTIDE SEQUENCE</scope>
    <source>
        <tissue evidence="2">Shoot tip</tissue>
    </source>
</reference>
<comment type="caution">
    <text evidence="2">The sequence shown here is derived from an EMBL/GenBank/DDBJ whole genome shotgun (WGS) entry which is preliminary data.</text>
</comment>
<evidence type="ECO:0000313" key="2">
    <source>
        <dbReference type="EMBL" id="KAJ6740827.1"/>
    </source>
</evidence>
<protein>
    <submittedName>
        <fullName evidence="2">Uncharacterized protein</fullName>
    </submittedName>
</protein>